<gene>
    <name evidence="2" type="ORF">HCT46_06160</name>
</gene>
<dbReference type="Proteomes" id="UP000752013">
    <property type="component" value="Unassembled WGS sequence"/>
</dbReference>
<feature type="transmembrane region" description="Helical" evidence="1">
    <location>
        <begin position="21"/>
        <end position="40"/>
    </location>
</feature>
<keyword evidence="1" id="KW-1133">Transmembrane helix</keyword>
<dbReference type="EMBL" id="JAATLK010000001">
    <property type="protein sequence ID" value="NIZ47492.1"/>
    <property type="molecule type" value="Genomic_DNA"/>
</dbReference>
<evidence type="ECO:0000256" key="1">
    <source>
        <dbReference type="SAM" id="Phobius"/>
    </source>
</evidence>
<dbReference type="AlphaFoldDB" id="A0A968KYE5"/>
<feature type="transmembrane region" description="Helical" evidence="1">
    <location>
        <begin position="52"/>
        <end position="71"/>
    </location>
</feature>
<organism evidence="2 3">
    <name type="scientific">Entomospira nematocerorum</name>
    <dbReference type="NCBI Taxonomy" id="2719987"/>
    <lineage>
        <taxon>Bacteria</taxon>
        <taxon>Pseudomonadati</taxon>
        <taxon>Spirochaetota</taxon>
        <taxon>Spirochaetia</taxon>
        <taxon>Spirochaetales</taxon>
        <taxon>Spirochaetaceae</taxon>
        <taxon>Entomospira</taxon>
    </lineage>
</organism>
<sequence length="153" mass="18221">MMQREKEPHAKEPSSVFILKANLFYRLFYFSPVLIFLWIIPSMRHIASSIEWQIYFFSLFLIITLALNAGVRPLVKIEGISIMFYHTISGRLIFAHLPDIRYIEVKRHLLAIHQRRGSVINSPFLSQRNLKKTLQELERLHIPIVYIQHERKH</sequence>
<accession>A0A968KYE5</accession>
<proteinExistence type="predicted"/>
<keyword evidence="3" id="KW-1185">Reference proteome</keyword>
<protein>
    <submittedName>
        <fullName evidence="2">Uncharacterized protein</fullName>
    </submittedName>
</protein>
<comment type="caution">
    <text evidence="2">The sequence shown here is derived from an EMBL/GenBank/DDBJ whole genome shotgun (WGS) entry which is preliminary data.</text>
</comment>
<evidence type="ECO:0000313" key="2">
    <source>
        <dbReference type="EMBL" id="NIZ47492.1"/>
    </source>
</evidence>
<evidence type="ECO:0000313" key="3">
    <source>
        <dbReference type="Proteomes" id="UP000752013"/>
    </source>
</evidence>
<keyword evidence="1" id="KW-0812">Transmembrane</keyword>
<name>A0A968KYE5_9SPIO</name>
<keyword evidence="1" id="KW-0472">Membrane</keyword>
<reference evidence="2" key="1">
    <citation type="submission" date="2020-03" db="EMBL/GenBank/DDBJ databases">
        <title>Spirochaetal bacteria isolated from arthropods constitute a novel genus Entomospira genus novum within the order Spirochaetales.</title>
        <authorList>
            <person name="Grana-Miraglia L."/>
            <person name="Sikutova S."/>
            <person name="Fingerle V."/>
            <person name="Sing A."/>
            <person name="Castillo-Ramirez S."/>
            <person name="Margos G."/>
            <person name="Rudolf I."/>
        </authorList>
    </citation>
    <scope>NUCLEOTIDE SEQUENCE</scope>
    <source>
        <strain evidence="2">BR208</strain>
    </source>
</reference>
<dbReference type="RefSeq" id="WP_167703905.1">
    <property type="nucleotide sequence ID" value="NZ_CP118168.1"/>
</dbReference>